<organism evidence="4 5">
    <name type="scientific">Methylobrevis albus</name>
    <dbReference type="NCBI Taxonomy" id="2793297"/>
    <lineage>
        <taxon>Bacteria</taxon>
        <taxon>Pseudomonadati</taxon>
        <taxon>Pseudomonadota</taxon>
        <taxon>Alphaproteobacteria</taxon>
        <taxon>Hyphomicrobiales</taxon>
        <taxon>Pleomorphomonadaceae</taxon>
        <taxon>Methylobrevis</taxon>
    </lineage>
</organism>
<dbReference type="Proteomes" id="UP000631694">
    <property type="component" value="Unassembled WGS sequence"/>
</dbReference>
<dbReference type="InterPro" id="IPR012341">
    <property type="entry name" value="6hp_glycosidase-like_sf"/>
</dbReference>
<dbReference type="Gene3D" id="1.50.10.10">
    <property type="match status" value="1"/>
</dbReference>
<comment type="similarity">
    <text evidence="1">Belongs to the N-acylglucosamine 2-epimerase family.</text>
</comment>
<dbReference type="Pfam" id="PF07221">
    <property type="entry name" value="GlcNAc_2-epim"/>
    <property type="match status" value="1"/>
</dbReference>
<feature type="region of interest" description="Disordered" evidence="3">
    <location>
        <begin position="1"/>
        <end position="20"/>
    </location>
</feature>
<evidence type="ECO:0000313" key="5">
    <source>
        <dbReference type="Proteomes" id="UP000631694"/>
    </source>
</evidence>
<reference evidence="4" key="1">
    <citation type="submission" date="2020-12" db="EMBL/GenBank/DDBJ databases">
        <title>Methylobrevis albus sp. nov., isolated from fresh water lack sediment.</title>
        <authorList>
            <person name="Zou Q."/>
        </authorList>
    </citation>
    <scope>NUCLEOTIDE SEQUENCE</scope>
    <source>
        <strain evidence="4">L22</strain>
    </source>
</reference>
<evidence type="ECO:0000313" key="4">
    <source>
        <dbReference type="EMBL" id="MBH0239009.1"/>
    </source>
</evidence>
<comment type="caution">
    <text evidence="4">The sequence shown here is derived from an EMBL/GenBank/DDBJ whole genome shotgun (WGS) entry which is preliminary data.</text>
</comment>
<dbReference type="AlphaFoldDB" id="A0A931I3X6"/>
<dbReference type="GO" id="GO:0005975">
    <property type="term" value="P:carbohydrate metabolic process"/>
    <property type="evidence" value="ECO:0007669"/>
    <property type="project" value="InterPro"/>
</dbReference>
<dbReference type="PANTHER" id="PTHR15108">
    <property type="entry name" value="N-ACYLGLUCOSAMINE-2-EPIMERASE"/>
    <property type="match status" value="1"/>
</dbReference>
<evidence type="ECO:0000256" key="1">
    <source>
        <dbReference type="ARBA" id="ARBA00008558"/>
    </source>
</evidence>
<accession>A0A931I3X6</accession>
<keyword evidence="2" id="KW-0413">Isomerase</keyword>
<gene>
    <name evidence="4" type="ORF">I5731_14350</name>
</gene>
<evidence type="ECO:0000256" key="2">
    <source>
        <dbReference type="ARBA" id="ARBA00023235"/>
    </source>
</evidence>
<keyword evidence="5" id="KW-1185">Reference proteome</keyword>
<proteinExistence type="inferred from homology"/>
<dbReference type="SUPFAM" id="SSF48208">
    <property type="entry name" value="Six-hairpin glycosidases"/>
    <property type="match status" value="1"/>
</dbReference>
<dbReference type="InterPro" id="IPR010819">
    <property type="entry name" value="AGE/CE"/>
</dbReference>
<name>A0A931I3X6_9HYPH</name>
<dbReference type="InterPro" id="IPR008928">
    <property type="entry name" value="6-hairpin_glycosidase_sf"/>
</dbReference>
<dbReference type="RefSeq" id="WP_197312088.1">
    <property type="nucleotide sequence ID" value="NZ_JADZLT010000052.1"/>
</dbReference>
<dbReference type="GO" id="GO:0016853">
    <property type="term" value="F:isomerase activity"/>
    <property type="evidence" value="ECO:0007669"/>
    <property type="project" value="UniProtKB-KW"/>
</dbReference>
<sequence length="429" mass="45979">MPGTGSRRGRTDDVGAAGAALSGAGPAGTLPGVGAELSAAVRAEARWAHDWMLAAAFPLWAERGLDRVGGGFFEKLDLETARDAGDTRRLRVQTRQIFAFGEADRLGFAGGREVIAHGLAFLDRRARLGAGHYAILFDADGGVRDDLFDLYETAFVLLALAQAYRITGDAAVRDEALRLLGLVEARLAHPAGGFRESVPARRAVRRQNPHMHLFEAAMAWMACDGAAAGASPFADLAVRLHHLFETRLFDSAAGVLPEFFDDELRRIEGPEGLVTEPGHHFEWVWLLGRYAVLTGTDSAAIAPLYAFAERHGISAPNGTAVDEVWADGTVKSAGSRFWPQTERLKAAVTMAERAPSEATADAVVEAARRMRPFIEASPTAGLWCEPLSADGVLSRAPTPASTFYHIVLAYAELCRFAGVPQGGPLPRSL</sequence>
<evidence type="ECO:0000256" key="3">
    <source>
        <dbReference type="SAM" id="MobiDB-lite"/>
    </source>
</evidence>
<dbReference type="EMBL" id="JADZLT010000052">
    <property type="protein sequence ID" value="MBH0239009.1"/>
    <property type="molecule type" value="Genomic_DNA"/>
</dbReference>
<protein>
    <submittedName>
        <fullName evidence="4">AGE family epimerase/isomerase</fullName>
    </submittedName>
</protein>